<dbReference type="AlphaFoldDB" id="S4NJ88"/>
<feature type="non-terminal residue" evidence="1">
    <location>
        <position position="1"/>
    </location>
</feature>
<dbReference type="EMBL" id="GAIX01013784">
    <property type="protein sequence ID" value="JAA78776.1"/>
    <property type="molecule type" value="Transcribed_RNA"/>
</dbReference>
<protein>
    <submittedName>
        <fullName evidence="1">Uncharacterized protein</fullName>
    </submittedName>
</protein>
<feature type="non-terminal residue" evidence="1">
    <location>
        <position position="69"/>
    </location>
</feature>
<reference evidence="1" key="2">
    <citation type="submission" date="2013-05" db="EMBL/GenBank/DDBJ databases">
        <authorList>
            <person name="Carter J.-M."/>
            <person name="Baker S.C."/>
            <person name="Pink R."/>
            <person name="Carter D.R.F."/>
            <person name="Collins A."/>
            <person name="Tomlin J."/>
            <person name="Gibbs M."/>
            <person name="Breuker C.J."/>
        </authorList>
    </citation>
    <scope>NUCLEOTIDE SEQUENCE</scope>
    <source>
        <tissue evidence="1">Ovary</tissue>
    </source>
</reference>
<accession>S4NJ88</accession>
<organism evidence="1">
    <name type="scientific">Pararge aegeria</name>
    <name type="common">speckled wood butterfly</name>
    <dbReference type="NCBI Taxonomy" id="116150"/>
    <lineage>
        <taxon>Eukaryota</taxon>
        <taxon>Metazoa</taxon>
        <taxon>Ecdysozoa</taxon>
        <taxon>Arthropoda</taxon>
        <taxon>Hexapoda</taxon>
        <taxon>Insecta</taxon>
        <taxon>Pterygota</taxon>
        <taxon>Neoptera</taxon>
        <taxon>Endopterygota</taxon>
        <taxon>Lepidoptera</taxon>
        <taxon>Glossata</taxon>
        <taxon>Ditrysia</taxon>
        <taxon>Papilionoidea</taxon>
        <taxon>Nymphalidae</taxon>
        <taxon>Satyrinae</taxon>
        <taxon>Satyrini</taxon>
        <taxon>Parargina</taxon>
        <taxon>Pararge</taxon>
    </lineage>
</organism>
<sequence length="69" mass="7602">QTRPEKISEIINSNCHCRGSGPPIHQTKAATTAPVGLSIGTIRGVVAHQKVFGTFHCQSFYIGWKHNWT</sequence>
<name>S4NJ88_9NEOP</name>
<proteinExistence type="predicted"/>
<evidence type="ECO:0000313" key="1">
    <source>
        <dbReference type="EMBL" id="JAA78776.1"/>
    </source>
</evidence>
<reference evidence="1" key="1">
    <citation type="journal article" date="2013" name="BMC Genomics">
        <title>Unscrambling butterfly oogenesis.</title>
        <authorList>
            <person name="Carter J.M."/>
            <person name="Baker S.C."/>
            <person name="Pink R."/>
            <person name="Carter D.R."/>
            <person name="Collins A."/>
            <person name="Tomlin J."/>
            <person name="Gibbs M."/>
            <person name="Breuker C.J."/>
        </authorList>
    </citation>
    <scope>NUCLEOTIDE SEQUENCE</scope>
    <source>
        <tissue evidence="1">Ovary</tissue>
    </source>
</reference>